<dbReference type="InterPro" id="IPR011991">
    <property type="entry name" value="ArsR-like_HTH"/>
</dbReference>
<dbReference type="AlphaFoldDB" id="A0A1M6AYE6"/>
<dbReference type="InterPro" id="IPR036388">
    <property type="entry name" value="WH-like_DNA-bd_sf"/>
</dbReference>
<reference evidence="5 6" key="1">
    <citation type="submission" date="2016-11" db="EMBL/GenBank/DDBJ databases">
        <authorList>
            <person name="Jaros S."/>
            <person name="Januszkiewicz K."/>
            <person name="Wedrychowicz H."/>
        </authorList>
    </citation>
    <scope>NUCLEOTIDE SEQUENCE [LARGE SCALE GENOMIC DNA]</scope>
    <source>
        <strain evidence="5 6">DSM 100565</strain>
    </source>
</reference>
<accession>A0A1M6AYE6</accession>
<keyword evidence="2" id="KW-0238">DNA-binding</keyword>
<protein>
    <submittedName>
        <fullName evidence="5">Transcriptional regulator, ArsR family</fullName>
    </submittedName>
</protein>
<feature type="domain" description="HTH arsR-type" evidence="4">
    <location>
        <begin position="13"/>
        <end position="107"/>
    </location>
</feature>
<dbReference type="Proteomes" id="UP000184292">
    <property type="component" value="Unassembled WGS sequence"/>
</dbReference>
<dbReference type="InterPro" id="IPR001845">
    <property type="entry name" value="HTH_ArsR_DNA-bd_dom"/>
</dbReference>
<evidence type="ECO:0000259" key="4">
    <source>
        <dbReference type="PROSITE" id="PS50987"/>
    </source>
</evidence>
<dbReference type="Gene3D" id="1.10.10.10">
    <property type="entry name" value="Winged helix-like DNA-binding domain superfamily/Winged helix DNA-binding domain"/>
    <property type="match status" value="1"/>
</dbReference>
<keyword evidence="3" id="KW-0804">Transcription</keyword>
<name>A0A1M6AYE6_9RHOB</name>
<dbReference type="PANTHER" id="PTHR43132">
    <property type="entry name" value="ARSENICAL RESISTANCE OPERON REPRESSOR ARSR-RELATED"/>
    <property type="match status" value="1"/>
</dbReference>
<keyword evidence="1" id="KW-0805">Transcription regulation</keyword>
<gene>
    <name evidence="5" type="ORF">SAMN05444417_0689</name>
</gene>
<evidence type="ECO:0000256" key="2">
    <source>
        <dbReference type="ARBA" id="ARBA00023125"/>
    </source>
</evidence>
<dbReference type="SUPFAM" id="SSF46785">
    <property type="entry name" value="Winged helix' DNA-binding domain"/>
    <property type="match status" value="1"/>
</dbReference>
<dbReference type="SMART" id="SM00418">
    <property type="entry name" value="HTH_ARSR"/>
    <property type="match status" value="1"/>
</dbReference>
<evidence type="ECO:0000256" key="3">
    <source>
        <dbReference type="ARBA" id="ARBA00023163"/>
    </source>
</evidence>
<dbReference type="NCBIfam" id="NF033788">
    <property type="entry name" value="HTH_metalloreg"/>
    <property type="match status" value="1"/>
</dbReference>
<dbReference type="PROSITE" id="PS50987">
    <property type="entry name" value="HTH_ARSR_2"/>
    <property type="match status" value="1"/>
</dbReference>
<evidence type="ECO:0000256" key="1">
    <source>
        <dbReference type="ARBA" id="ARBA00023015"/>
    </source>
</evidence>
<dbReference type="InterPro" id="IPR036390">
    <property type="entry name" value="WH_DNA-bd_sf"/>
</dbReference>
<dbReference type="InterPro" id="IPR051011">
    <property type="entry name" value="Metal_resp_trans_reg"/>
</dbReference>
<dbReference type="PANTHER" id="PTHR43132:SF2">
    <property type="entry name" value="ARSENICAL RESISTANCE OPERON REPRESSOR ARSR-RELATED"/>
    <property type="match status" value="1"/>
</dbReference>
<dbReference type="PRINTS" id="PR00778">
    <property type="entry name" value="HTHARSR"/>
</dbReference>
<evidence type="ECO:0000313" key="6">
    <source>
        <dbReference type="Proteomes" id="UP000184292"/>
    </source>
</evidence>
<dbReference type="CDD" id="cd00090">
    <property type="entry name" value="HTH_ARSR"/>
    <property type="match status" value="1"/>
</dbReference>
<dbReference type="Pfam" id="PF01022">
    <property type="entry name" value="HTH_5"/>
    <property type="match status" value="1"/>
</dbReference>
<evidence type="ECO:0000313" key="5">
    <source>
        <dbReference type="EMBL" id="SHI41476.1"/>
    </source>
</evidence>
<organism evidence="5 6">
    <name type="scientific">Wenxinia saemankumensis</name>
    <dbReference type="NCBI Taxonomy" id="1447782"/>
    <lineage>
        <taxon>Bacteria</taxon>
        <taxon>Pseudomonadati</taxon>
        <taxon>Pseudomonadota</taxon>
        <taxon>Alphaproteobacteria</taxon>
        <taxon>Rhodobacterales</taxon>
        <taxon>Roseobacteraceae</taxon>
        <taxon>Wenxinia</taxon>
    </lineage>
</organism>
<dbReference type="EMBL" id="FQYO01000001">
    <property type="protein sequence ID" value="SHI41476.1"/>
    <property type="molecule type" value="Genomic_DNA"/>
</dbReference>
<sequence>MTDTPDFSDPGTLDRMGAQALEAVAMLKALAHEGRLTILCQLAGGEKSVSELEEVLGARQSAVSQQLARLRQDGFVTPRREGKSIRYALADPRAKRIVETLYDIYCR</sequence>
<proteinExistence type="predicted"/>
<dbReference type="GO" id="GO:0003677">
    <property type="term" value="F:DNA binding"/>
    <property type="evidence" value="ECO:0007669"/>
    <property type="project" value="UniProtKB-KW"/>
</dbReference>
<keyword evidence="6" id="KW-1185">Reference proteome</keyword>
<dbReference type="GO" id="GO:0003700">
    <property type="term" value="F:DNA-binding transcription factor activity"/>
    <property type="evidence" value="ECO:0007669"/>
    <property type="project" value="InterPro"/>
</dbReference>